<sequence length="208" mass="21155">MVTRLLTFGVWALLAASAVFWGVQLTAHGSPVPEGVRTPAPQALGGAPLDRLLGQVAEPEEDEPEAEAGDARFQLLGVVSPPGDRAGRREGWATLAVEGELPRTYRVGAQVADGLVLQAVTRRSASLGPRGEAATLTLQLPEPEAAGHGAAPAPAGPRPQGAVAGPTPHSPGLIRPRAPALAGAAAQRPMPGATPPGARPSDAEEDDE</sequence>
<feature type="compositionally biased region" description="Low complexity" evidence="1">
    <location>
        <begin position="144"/>
        <end position="166"/>
    </location>
</feature>
<evidence type="ECO:0000313" key="3">
    <source>
        <dbReference type="Proteomes" id="UP000484255"/>
    </source>
</evidence>
<dbReference type="Proteomes" id="UP000484255">
    <property type="component" value="Unassembled WGS sequence"/>
</dbReference>
<keyword evidence="3" id="KW-1185">Reference proteome</keyword>
<evidence type="ECO:0000256" key="1">
    <source>
        <dbReference type="SAM" id="MobiDB-lite"/>
    </source>
</evidence>
<comment type="caution">
    <text evidence="2">The sequence shown here is derived from an EMBL/GenBank/DDBJ whole genome shotgun (WGS) entry which is preliminary data.</text>
</comment>
<gene>
    <name evidence="2" type="ORF">G3A44_16390</name>
</gene>
<name>A0A7C9PJH8_9BURK</name>
<accession>A0A7C9PJH8</accession>
<feature type="region of interest" description="Disordered" evidence="1">
    <location>
        <begin position="144"/>
        <end position="208"/>
    </location>
</feature>
<protein>
    <recommendedName>
        <fullName evidence="4">Type II secretion system protein GspC N-terminal domain-containing protein</fullName>
    </recommendedName>
</protein>
<feature type="compositionally biased region" description="Low complexity" evidence="1">
    <location>
        <begin position="175"/>
        <end position="189"/>
    </location>
</feature>
<evidence type="ECO:0000313" key="2">
    <source>
        <dbReference type="EMBL" id="NDY92771.1"/>
    </source>
</evidence>
<reference evidence="2 3" key="1">
    <citation type="submission" date="2020-02" db="EMBL/GenBank/DDBJ databases">
        <title>Ideonella bacterium strain TBM-1.</title>
        <authorList>
            <person name="Chen W.-M."/>
        </authorList>
    </citation>
    <scope>NUCLEOTIDE SEQUENCE [LARGE SCALE GENOMIC DNA]</scope>
    <source>
        <strain evidence="2 3">TBM-1</strain>
    </source>
</reference>
<dbReference type="EMBL" id="JAAGOH010000022">
    <property type="protein sequence ID" value="NDY92771.1"/>
    <property type="molecule type" value="Genomic_DNA"/>
</dbReference>
<organism evidence="2 3">
    <name type="scientific">Ideonella livida</name>
    <dbReference type="NCBI Taxonomy" id="2707176"/>
    <lineage>
        <taxon>Bacteria</taxon>
        <taxon>Pseudomonadati</taxon>
        <taxon>Pseudomonadota</taxon>
        <taxon>Betaproteobacteria</taxon>
        <taxon>Burkholderiales</taxon>
        <taxon>Sphaerotilaceae</taxon>
        <taxon>Ideonella</taxon>
    </lineage>
</organism>
<dbReference type="RefSeq" id="WP_163458826.1">
    <property type="nucleotide sequence ID" value="NZ_JAAGOH010000022.1"/>
</dbReference>
<evidence type="ECO:0008006" key="4">
    <source>
        <dbReference type="Google" id="ProtNLM"/>
    </source>
</evidence>
<proteinExistence type="predicted"/>
<dbReference type="AlphaFoldDB" id="A0A7C9PJH8"/>